<evidence type="ECO:0008006" key="3">
    <source>
        <dbReference type="Google" id="ProtNLM"/>
    </source>
</evidence>
<dbReference type="eggNOG" id="KOG0017">
    <property type="taxonomic scope" value="Eukaryota"/>
</dbReference>
<proteinExistence type="predicted"/>
<evidence type="ECO:0000313" key="1">
    <source>
        <dbReference type="EnsemblProtists" id="HpaP809994"/>
    </source>
</evidence>
<dbReference type="VEuPathDB" id="FungiDB:HpaG809994"/>
<keyword evidence="2" id="KW-1185">Reference proteome</keyword>
<dbReference type="OMA" id="HVEMAMS"/>
<dbReference type="HOGENOM" id="CLU_116053_0_0_1"/>
<sequence>MENLTPLSEAQKVALDKLTVSLGPEYVEFLVSQGPEVLTACVECFLQYEASLLGQVQDQMASAMPTRYVSVPDEETRPRPLRVEVKNYSGKEGENLILWIREIEMAIRSGLIKLGHKQVLLAISKLDGRAREWTLTCSTSVDLAFPTWESLKSQLVQVFSPPNQAYRVRSRFLSTRQGSPCDYNHGGSPYWHRQNRSLSGSLLYI</sequence>
<accession>M4BU07</accession>
<dbReference type="EMBL" id="JH597899">
    <property type="status" value="NOT_ANNOTATED_CDS"/>
    <property type="molecule type" value="Genomic_DNA"/>
</dbReference>
<dbReference type="Proteomes" id="UP000011713">
    <property type="component" value="Unassembled WGS sequence"/>
</dbReference>
<reference evidence="2" key="1">
    <citation type="journal article" date="2010" name="Science">
        <title>Signatures of adaptation to obligate biotrophy in the Hyaloperonospora arabidopsidis genome.</title>
        <authorList>
            <person name="Baxter L."/>
            <person name="Tripathy S."/>
            <person name="Ishaque N."/>
            <person name="Boot N."/>
            <person name="Cabral A."/>
            <person name="Kemen E."/>
            <person name="Thines M."/>
            <person name="Ah-Fong A."/>
            <person name="Anderson R."/>
            <person name="Badejoko W."/>
            <person name="Bittner-Eddy P."/>
            <person name="Boore J.L."/>
            <person name="Chibucos M.C."/>
            <person name="Coates M."/>
            <person name="Dehal P."/>
            <person name="Delehaunty K."/>
            <person name="Dong S."/>
            <person name="Downton P."/>
            <person name="Dumas B."/>
            <person name="Fabro G."/>
            <person name="Fronick C."/>
            <person name="Fuerstenberg S.I."/>
            <person name="Fulton L."/>
            <person name="Gaulin E."/>
            <person name="Govers F."/>
            <person name="Hughes L."/>
            <person name="Humphray S."/>
            <person name="Jiang R.H."/>
            <person name="Judelson H."/>
            <person name="Kamoun S."/>
            <person name="Kyung K."/>
            <person name="Meijer H."/>
            <person name="Minx P."/>
            <person name="Morris P."/>
            <person name="Nelson J."/>
            <person name="Phuntumart V."/>
            <person name="Qutob D."/>
            <person name="Rehmany A."/>
            <person name="Rougon-Cardoso A."/>
            <person name="Ryden P."/>
            <person name="Torto-Alalibo T."/>
            <person name="Studholme D."/>
            <person name="Wang Y."/>
            <person name="Win J."/>
            <person name="Wood J."/>
            <person name="Clifton S.W."/>
            <person name="Rogers J."/>
            <person name="Van den Ackerveken G."/>
            <person name="Jones J.D."/>
            <person name="McDowell J.M."/>
            <person name="Beynon J."/>
            <person name="Tyler B.M."/>
        </authorList>
    </citation>
    <scope>NUCLEOTIDE SEQUENCE [LARGE SCALE GENOMIC DNA]</scope>
    <source>
        <strain evidence="2">Emoy2</strain>
    </source>
</reference>
<protein>
    <recommendedName>
        <fullName evidence="3">Retrotransposon gag domain-containing protein</fullName>
    </recommendedName>
</protein>
<evidence type="ECO:0000313" key="2">
    <source>
        <dbReference type="Proteomes" id="UP000011713"/>
    </source>
</evidence>
<dbReference type="AlphaFoldDB" id="M4BU07"/>
<dbReference type="EnsemblProtists" id="HpaT809994">
    <property type="protein sequence ID" value="HpaP809994"/>
    <property type="gene ID" value="HpaG809994"/>
</dbReference>
<dbReference type="STRING" id="559515.M4BU07"/>
<organism evidence="1 2">
    <name type="scientific">Hyaloperonospora arabidopsidis (strain Emoy2)</name>
    <name type="common">Downy mildew agent</name>
    <name type="synonym">Peronospora arabidopsidis</name>
    <dbReference type="NCBI Taxonomy" id="559515"/>
    <lineage>
        <taxon>Eukaryota</taxon>
        <taxon>Sar</taxon>
        <taxon>Stramenopiles</taxon>
        <taxon>Oomycota</taxon>
        <taxon>Peronosporomycetes</taxon>
        <taxon>Peronosporales</taxon>
        <taxon>Peronosporaceae</taxon>
        <taxon>Hyaloperonospora</taxon>
    </lineage>
</organism>
<dbReference type="InParanoid" id="M4BU07"/>
<name>M4BU07_HYAAE</name>
<reference evidence="1" key="2">
    <citation type="submission" date="2015-06" db="UniProtKB">
        <authorList>
            <consortium name="EnsemblProtists"/>
        </authorList>
    </citation>
    <scope>IDENTIFICATION</scope>
    <source>
        <strain evidence="1">Emoy2</strain>
    </source>
</reference>